<keyword evidence="3 7" id="KW-0812">Transmembrane</keyword>
<dbReference type="GO" id="GO:0006621">
    <property type="term" value="P:protein retention in ER lumen"/>
    <property type="evidence" value="ECO:0007669"/>
    <property type="project" value="TreeGrafter"/>
</dbReference>
<dbReference type="GO" id="GO:0000139">
    <property type="term" value="C:Golgi membrane"/>
    <property type="evidence" value="ECO:0007669"/>
    <property type="project" value="TreeGrafter"/>
</dbReference>
<gene>
    <name evidence="8" type="ORF">BCR36DRAFT_324729</name>
</gene>
<comment type="function">
    <text evidence="6">Involved in the retrieval of endoplasmic reticulum membrane proteins from the early Golgi compartment.</text>
</comment>
<reference evidence="8 9" key="1">
    <citation type="submission" date="2016-08" db="EMBL/GenBank/DDBJ databases">
        <title>Genomes of anaerobic fungi encode conserved fungal cellulosomes for biomass hydrolysis.</title>
        <authorList>
            <consortium name="DOE Joint Genome Institute"/>
            <person name="Haitjema C.H."/>
            <person name="Gilmore S.P."/>
            <person name="Henske J.K."/>
            <person name="Solomon K.V."/>
            <person name="De Groot R."/>
            <person name="Kuo A."/>
            <person name="Mondo S.J."/>
            <person name="Salamov A.A."/>
            <person name="Labutti K."/>
            <person name="Zhao Z."/>
            <person name="Chiniquy J."/>
            <person name="Barry K."/>
            <person name="Brewer H.M."/>
            <person name="Purvine S.O."/>
            <person name="Wright A.T."/>
            <person name="Boxma B."/>
            <person name="Van Alen T."/>
            <person name="Hackstein J.H."/>
            <person name="Baker S.E."/>
            <person name="Grigoriev I.V."/>
            <person name="O'Malley M.A."/>
        </authorList>
    </citation>
    <scope>NUCLEOTIDE SEQUENCE [LARGE SCALE GENOMIC DNA]</scope>
    <source>
        <strain evidence="9">finn</strain>
    </source>
</reference>
<evidence type="ECO:0000256" key="4">
    <source>
        <dbReference type="ARBA" id="ARBA00022989"/>
    </source>
</evidence>
<dbReference type="PANTHER" id="PTHR10743:SF0">
    <property type="entry name" value="PROTEIN RER1"/>
    <property type="match status" value="1"/>
</dbReference>
<keyword evidence="9" id="KW-1185">Reference proteome</keyword>
<feature type="transmembrane region" description="Helical" evidence="7">
    <location>
        <begin position="62"/>
        <end position="80"/>
    </location>
</feature>
<name>A0A1Y1VBQ7_9FUNG</name>
<evidence type="ECO:0000256" key="5">
    <source>
        <dbReference type="ARBA" id="ARBA00023136"/>
    </source>
</evidence>
<dbReference type="AlphaFoldDB" id="A0A1Y1VBQ7"/>
<comment type="similarity">
    <text evidence="2 6">Belongs to the RER1 family.</text>
</comment>
<dbReference type="STRING" id="1754191.A0A1Y1VBQ7"/>
<evidence type="ECO:0000256" key="7">
    <source>
        <dbReference type="SAM" id="Phobius"/>
    </source>
</evidence>
<evidence type="ECO:0000313" key="9">
    <source>
        <dbReference type="Proteomes" id="UP000193719"/>
    </source>
</evidence>
<proteinExistence type="inferred from homology"/>
<dbReference type="Proteomes" id="UP000193719">
    <property type="component" value="Unassembled WGS sequence"/>
</dbReference>
<organism evidence="8 9">
    <name type="scientific">Piromyces finnis</name>
    <dbReference type="NCBI Taxonomy" id="1754191"/>
    <lineage>
        <taxon>Eukaryota</taxon>
        <taxon>Fungi</taxon>
        <taxon>Fungi incertae sedis</taxon>
        <taxon>Chytridiomycota</taxon>
        <taxon>Chytridiomycota incertae sedis</taxon>
        <taxon>Neocallimastigomycetes</taxon>
        <taxon>Neocallimastigales</taxon>
        <taxon>Neocallimastigaceae</taxon>
        <taxon>Piromyces</taxon>
    </lineage>
</organism>
<accession>A0A1Y1VBQ7</accession>
<dbReference type="GO" id="GO:0006890">
    <property type="term" value="P:retrograde vesicle-mediated transport, Golgi to endoplasmic reticulum"/>
    <property type="evidence" value="ECO:0007669"/>
    <property type="project" value="TreeGrafter"/>
</dbReference>
<evidence type="ECO:0000256" key="3">
    <source>
        <dbReference type="ARBA" id="ARBA00022692"/>
    </source>
</evidence>
<reference evidence="8 9" key="2">
    <citation type="submission" date="2016-08" db="EMBL/GenBank/DDBJ databases">
        <title>Pervasive Adenine N6-methylation of Active Genes in Fungi.</title>
        <authorList>
            <consortium name="DOE Joint Genome Institute"/>
            <person name="Mondo S.J."/>
            <person name="Dannebaum R.O."/>
            <person name="Kuo R.C."/>
            <person name="Labutti K."/>
            <person name="Haridas S."/>
            <person name="Kuo A."/>
            <person name="Salamov A."/>
            <person name="Ahrendt S.R."/>
            <person name="Lipzen A."/>
            <person name="Sullivan W."/>
            <person name="Andreopoulos W.B."/>
            <person name="Clum A."/>
            <person name="Lindquist E."/>
            <person name="Daum C."/>
            <person name="Ramamoorthy G.K."/>
            <person name="Gryganskyi A."/>
            <person name="Culley D."/>
            <person name="Magnuson J.K."/>
            <person name="James T.Y."/>
            <person name="O'Malley M.A."/>
            <person name="Stajich J.E."/>
            <person name="Spatafora J.W."/>
            <person name="Visel A."/>
            <person name="Grigoriev I.V."/>
        </authorList>
    </citation>
    <scope>NUCLEOTIDE SEQUENCE [LARGE SCALE GENOMIC DNA]</scope>
    <source>
        <strain evidence="9">finn</strain>
    </source>
</reference>
<sequence length="191" mass="22738">MDFSNDESMGKDSSISLFFRKIANSYQRILDTSTPYKLQRWIFAIVLIFLFIFRIISAQGYYVVIYTLGIYLLTQFTLFLSPQLGTLEMDIMEDDMEDEPTLPVKSDDEFKPFIRRLPEFKFWHNTIRATLIAFVCAFIPFFDIPVFWPILLMYFIAITYLSMKKQIDHMIKHHYVPFDIGKKKYSQKVDK</sequence>
<comment type="subcellular location">
    <subcellularLocation>
        <location evidence="1">Membrane</location>
        <topology evidence="1">Multi-pass membrane protein</topology>
    </subcellularLocation>
</comment>
<dbReference type="OrthoDB" id="448250at2759"/>
<evidence type="ECO:0000256" key="6">
    <source>
        <dbReference type="PIRNR" id="PIRNR016013"/>
    </source>
</evidence>
<dbReference type="GO" id="GO:0005783">
    <property type="term" value="C:endoplasmic reticulum"/>
    <property type="evidence" value="ECO:0007669"/>
    <property type="project" value="GOC"/>
</dbReference>
<dbReference type="EMBL" id="MCFH01000016">
    <property type="protein sequence ID" value="ORX52091.1"/>
    <property type="molecule type" value="Genomic_DNA"/>
</dbReference>
<dbReference type="PIRSF" id="PIRSF016013">
    <property type="entry name" value="AtER_Rer1p"/>
    <property type="match status" value="1"/>
</dbReference>
<keyword evidence="4 7" id="KW-1133">Transmembrane helix</keyword>
<evidence type="ECO:0000256" key="1">
    <source>
        <dbReference type="ARBA" id="ARBA00004141"/>
    </source>
</evidence>
<dbReference type="PANTHER" id="PTHR10743">
    <property type="entry name" value="PROTEIN RER1"/>
    <property type="match status" value="1"/>
</dbReference>
<evidence type="ECO:0000256" key="2">
    <source>
        <dbReference type="ARBA" id="ARBA00006070"/>
    </source>
</evidence>
<dbReference type="Pfam" id="PF03248">
    <property type="entry name" value="Rer1"/>
    <property type="match status" value="1"/>
</dbReference>
<feature type="transmembrane region" description="Helical" evidence="7">
    <location>
        <begin position="38"/>
        <end position="56"/>
    </location>
</feature>
<keyword evidence="5 6" id="KW-0472">Membrane</keyword>
<evidence type="ECO:0000313" key="8">
    <source>
        <dbReference type="EMBL" id="ORX52091.1"/>
    </source>
</evidence>
<comment type="caution">
    <text evidence="8">The sequence shown here is derived from an EMBL/GenBank/DDBJ whole genome shotgun (WGS) entry which is preliminary data.</text>
</comment>
<feature type="transmembrane region" description="Helical" evidence="7">
    <location>
        <begin position="146"/>
        <end position="163"/>
    </location>
</feature>
<protein>
    <recommendedName>
        <fullName evidence="6">Protein RER1</fullName>
    </recommendedName>
</protein>
<dbReference type="InterPro" id="IPR004932">
    <property type="entry name" value="Rer1"/>
</dbReference>